<dbReference type="AlphaFoldDB" id="A0A1H2AEA2"/>
<gene>
    <name evidence="2" type="ORF">SAMN05444158_6093</name>
</gene>
<evidence type="ECO:0000256" key="1">
    <source>
        <dbReference type="SAM" id="Phobius"/>
    </source>
</evidence>
<name>A0A1H2AEA2_9BRAD</name>
<accession>A0A1H2AEA2</accession>
<feature type="transmembrane region" description="Helical" evidence="1">
    <location>
        <begin position="23"/>
        <end position="47"/>
    </location>
</feature>
<keyword evidence="1" id="KW-0812">Transmembrane</keyword>
<dbReference type="Proteomes" id="UP000243904">
    <property type="component" value="Chromosome I"/>
</dbReference>
<dbReference type="RefSeq" id="WP_167558916.1">
    <property type="nucleotide sequence ID" value="NZ_LT629750.1"/>
</dbReference>
<proteinExistence type="predicted"/>
<sequence>MTTSYKHDKRYPICERVQRTQDVFLVSSFALWAMLLGFAPVLTYRVLFG</sequence>
<organism evidence="2 3">
    <name type="scientific">Bradyrhizobium canariense</name>
    <dbReference type="NCBI Taxonomy" id="255045"/>
    <lineage>
        <taxon>Bacteria</taxon>
        <taxon>Pseudomonadati</taxon>
        <taxon>Pseudomonadota</taxon>
        <taxon>Alphaproteobacteria</taxon>
        <taxon>Hyphomicrobiales</taxon>
        <taxon>Nitrobacteraceae</taxon>
        <taxon>Bradyrhizobium</taxon>
    </lineage>
</organism>
<evidence type="ECO:0000313" key="3">
    <source>
        <dbReference type="Proteomes" id="UP000243904"/>
    </source>
</evidence>
<protein>
    <submittedName>
        <fullName evidence="2">Uncharacterized protein</fullName>
    </submittedName>
</protein>
<keyword evidence="1" id="KW-1133">Transmembrane helix</keyword>
<evidence type="ECO:0000313" key="2">
    <source>
        <dbReference type="EMBL" id="SDT44260.1"/>
    </source>
</evidence>
<reference evidence="3" key="1">
    <citation type="submission" date="2016-10" db="EMBL/GenBank/DDBJ databases">
        <authorList>
            <person name="Varghese N."/>
            <person name="Submissions S."/>
        </authorList>
    </citation>
    <scope>NUCLEOTIDE SEQUENCE [LARGE SCALE GENOMIC DNA]</scope>
    <source>
        <strain evidence="3">GAS369</strain>
    </source>
</reference>
<keyword evidence="1" id="KW-0472">Membrane</keyword>
<dbReference type="EMBL" id="LT629750">
    <property type="protein sequence ID" value="SDT44260.1"/>
    <property type="molecule type" value="Genomic_DNA"/>
</dbReference>
<keyword evidence="3" id="KW-1185">Reference proteome</keyword>